<organism evidence="2 3">
    <name type="scientific">Pichia membranifaciens</name>
    <dbReference type="NCBI Taxonomy" id="4926"/>
    <lineage>
        <taxon>Eukaryota</taxon>
        <taxon>Fungi</taxon>
        <taxon>Dikarya</taxon>
        <taxon>Ascomycota</taxon>
        <taxon>Saccharomycotina</taxon>
        <taxon>Pichiomycetes</taxon>
        <taxon>Pichiales</taxon>
        <taxon>Pichiaceae</taxon>
        <taxon>Pichia</taxon>
    </lineage>
</organism>
<keyword evidence="3" id="KW-1185">Reference proteome</keyword>
<gene>
    <name evidence="2" type="ORF">PMKS-003473</name>
</gene>
<dbReference type="EMBL" id="BDGI01000149">
    <property type="protein sequence ID" value="GAV29967.1"/>
    <property type="molecule type" value="Genomic_DNA"/>
</dbReference>
<protein>
    <recommendedName>
        <fullName evidence="1">Amine oxidase domain-containing protein</fullName>
    </recommendedName>
</protein>
<comment type="caution">
    <text evidence="2">The sequence shown here is derived from an EMBL/GenBank/DDBJ whole genome shotgun (WGS) entry which is preliminary data.</text>
</comment>
<dbReference type="Gene3D" id="3.90.660.10">
    <property type="match status" value="1"/>
</dbReference>
<evidence type="ECO:0000313" key="2">
    <source>
        <dbReference type="EMBL" id="GAV29967.1"/>
    </source>
</evidence>
<dbReference type="InterPro" id="IPR002937">
    <property type="entry name" value="Amino_oxidase"/>
</dbReference>
<dbReference type="AlphaFoldDB" id="A0A1Q2YK96"/>
<evidence type="ECO:0000313" key="3">
    <source>
        <dbReference type="Proteomes" id="UP000186136"/>
    </source>
</evidence>
<name>A0A1Q2YK96_9ASCO</name>
<sequence>MTKGKTEVIVIGAGISGIKASLDLANAGISSLVLESRGRLGGRLCTEQMESGLPVDMGASWFHDCYTNPLLKKYWESGKVDFHFDDGKFSYFNDEGLVDENKRLKPVVEEIKLYMEDLYTKLPAEKDISIKEAVYQYLKDKKWCLTDYQIKHVPQLIRYFEMWIGSSWEILSARTIATDNHKGRDAMVMNGYSTVYNGEVEELVKASKLSSVDDLINPASSHHEQQGGCSVKLNNVVYKIQWDAKKREIVVYSRNALTNKTEQFRSNFLVFTAPLSVLKLTDLKEEGAIEWVPSLPPTLRNSLDKVSFSNLGKVFFEFPETFWNLDDDRILSLARVDQQYYNSTKSDPAAFSSFDFHKERLDKPIELKGKIPNGLDYTLLFLNLAKPTQKPFLLVLISSPLTQYIEQQESQDVIFEVFKPVFARITNLAISEIPKPLQIKTSKWSADPYARGSYTGVTVRDDYEVALEHLMNPTGIFDGSGRVRFAGEGVTDDGNGCAHGAWISGAREAEYIKHAVNRAKF</sequence>
<dbReference type="InterPro" id="IPR050281">
    <property type="entry name" value="Flavin_monoamine_oxidase"/>
</dbReference>
<dbReference type="OrthoDB" id="5046242at2759"/>
<evidence type="ECO:0000259" key="1">
    <source>
        <dbReference type="Pfam" id="PF01593"/>
    </source>
</evidence>
<feature type="domain" description="Amine oxidase" evidence="1">
    <location>
        <begin position="223"/>
        <end position="512"/>
    </location>
</feature>
<dbReference type="Pfam" id="PF01593">
    <property type="entry name" value="Amino_oxidase"/>
    <property type="match status" value="2"/>
</dbReference>
<dbReference type="SUPFAM" id="SSF51905">
    <property type="entry name" value="FAD/NAD(P)-binding domain"/>
    <property type="match status" value="1"/>
</dbReference>
<dbReference type="PANTHER" id="PTHR10742:SF410">
    <property type="entry name" value="LYSINE-SPECIFIC HISTONE DEMETHYLASE 2"/>
    <property type="match status" value="1"/>
</dbReference>
<dbReference type="Gene3D" id="3.50.50.60">
    <property type="entry name" value="FAD/NAD(P)-binding domain"/>
    <property type="match status" value="1"/>
</dbReference>
<dbReference type="Proteomes" id="UP000186136">
    <property type="component" value="Unassembled WGS sequence"/>
</dbReference>
<dbReference type="InterPro" id="IPR036188">
    <property type="entry name" value="FAD/NAD-bd_sf"/>
</dbReference>
<dbReference type="GO" id="GO:0016491">
    <property type="term" value="F:oxidoreductase activity"/>
    <property type="evidence" value="ECO:0007669"/>
    <property type="project" value="InterPro"/>
</dbReference>
<dbReference type="SUPFAM" id="SSF54373">
    <property type="entry name" value="FAD-linked reductases, C-terminal domain"/>
    <property type="match status" value="1"/>
</dbReference>
<accession>A0A1Q2YK96</accession>
<feature type="domain" description="Amine oxidase" evidence="1">
    <location>
        <begin position="15"/>
        <end position="77"/>
    </location>
</feature>
<reference evidence="2 3" key="1">
    <citation type="submission" date="2016-08" db="EMBL/GenBank/DDBJ databases">
        <title>Whole genome shotgun sequence of Pichia membranifaciens KS47-1.</title>
        <authorList>
            <person name="Konishi M."/>
            <person name="Ishida M."/>
            <person name="Arakawa T."/>
            <person name="Kato Y."/>
            <person name="Horiuchi J."/>
        </authorList>
    </citation>
    <scope>NUCLEOTIDE SEQUENCE [LARGE SCALE GENOMIC DNA]</scope>
    <source>
        <strain evidence="2 3">KS47-1</strain>
    </source>
</reference>
<dbReference type="PANTHER" id="PTHR10742">
    <property type="entry name" value="FLAVIN MONOAMINE OXIDASE"/>
    <property type="match status" value="1"/>
</dbReference>
<proteinExistence type="predicted"/>